<dbReference type="Proteomes" id="UP001281147">
    <property type="component" value="Unassembled WGS sequence"/>
</dbReference>
<gene>
    <name evidence="1" type="ORF">LTR37_006113</name>
</gene>
<comment type="caution">
    <text evidence="1">The sequence shown here is derived from an EMBL/GenBank/DDBJ whole genome shotgun (WGS) entry which is preliminary data.</text>
</comment>
<dbReference type="EMBL" id="JAUTXU010000039">
    <property type="protein sequence ID" value="KAK3717058.1"/>
    <property type="molecule type" value="Genomic_DNA"/>
</dbReference>
<name>A0ACC3NHD0_9PEZI</name>
<organism evidence="1 2">
    <name type="scientific">Vermiconidia calcicola</name>
    <dbReference type="NCBI Taxonomy" id="1690605"/>
    <lineage>
        <taxon>Eukaryota</taxon>
        <taxon>Fungi</taxon>
        <taxon>Dikarya</taxon>
        <taxon>Ascomycota</taxon>
        <taxon>Pezizomycotina</taxon>
        <taxon>Dothideomycetes</taxon>
        <taxon>Dothideomycetidae</taxon>
        <taxon>Mycosphaerellales</taxon>
        <taxon>Extremaceae</taxon>
        <taxon>Vermiconidia</taxon>
    </lineage>
</organism>
<evidence type="ECO:0000313" key="2">
    <source>
        <dbReference type="Proteomes" id="UP001281147"/>
    </source>
</evidence>
<proteinExistence type="predicted"/>
<protein>
    <submittedName>
        <fullName evidence="1">Uncharacterized protein</fullName>
    </submittedName>
</protein>
<reference evidence="1" key="1">
    <citation type="submission" date="2023-07" db="EMBL/GenBank/DDBJ databases">
        <title>Black Yeasts Isolated from many extreme environments.</title>
        <authorList>
            <person name="Coleine C."/>
            <person name="Stajich J.E."/>
            <person name="Selbmann L."/>
        </authorList>
    </citation>
    <scope>NUCLEOTIDE SEQUENCE</scope>
    <source>
        <strain evidence="1">CCFEE 5714</strain>
    </source>
</reference>
<sequence>MPCNTGDYRTYVDVPAWSQAATTTDAGASAPLPPTEDPWYTAPPDYELASPGDVLRIRPAPGNLTTIFSNSSAAYNILFRSTDTHYRPSWAVTTLFVPRGTNGNALVSYQIPYNTVDLDGSPSYLLYAPVSPMAAIVNTDIDTALSYGWYVNVPDFEGPLASFTVGVQSGHAVLDSVRAVLNTRFRLSDNARYAMWGYSGGSLASEWAAELQVQYAPELSFAGAALGGVLSNLSSIIPAINGTMWAGLFPEALLGMTSQYPEAREYLLSQLKPSGPYNRTALLAAADLTIAEAFVVYAGQDVYQYLRDGPEFFNAPVIEEVLNREGYMGYHGVPEMPLFVYKAVADEITSIEDTDTMVQRYCEVGANILYERNTVGGHLAELTNGDRRAFEWLSQVLGGSYKHQGCTVRNVAVNITDSPL</sequence>
<keyword evidence="2" id="KW-1185">Reference proteome</keyword>
<evidence type="ECO:0000313" key="1">
    <source>
        <dbReference type="EMBL" id="KAK3717058.1"/>
    </source>
</evidence>
<accession>A0ACC3NHD0</accession>